<evidence type="ECO:0000259" key="4">
    <source>
        <dbReference type="SMART" id="SM00642"/>
    </source>
</evidence>
<feature type="domain" description="Glycosyl hydrolase family 13 catalytic" evidence="4">
    <location>
        <begin position="17"/>
        <end position="386"/>
    </location>
</feature>
<dbReference type="InterPro" id="IPR013780">
    <property type="entry name" value="Glyco_hydro_b"/>
</dbReference>
<dbReference type="SMART" id="SM00642">
    <property type="entry name" value="Aamy"/>
    <property type="match status" value="1"/>
</dbReference>
<dbReference type="AlphaFoldDB" id="A0A814KB51"/>
<reference evidence="5" key="1">
    <citation type="submission" date="2021-02" db="EMBL/GenBank/DDBJ databases">
        <authorList>
            <person name="Nowell W R."/>
        </authorList>
    </citation>
    <scope>NUCLEOTIDE SEQUENCE</scope>
</reference>
<keyword evidence="2" id="KW-0378">Hydrolase</keyword>
<comment type="caution">
    <text evidence="5">The sequence shown here is derived from an EMBL/GenBank/DDBJ whole genome shotgun (WGS) entry which is preliminary data.</text>
</comment>
<dbReference type="Proteomes" id="UP000663852">
    <property type="component" value="Unassembled WGS sequence"/>
</dbReference>
<dbReference type="SUPFAM" id="SSF51445">
    <property type="entry name" value="(Trans)glycosidases"/>
    <property type="match status" value="2"/>
</dbReference>
<evidence type="ECO:0000256" key="3">
    <source>
        <dbReference type="ARBA" id="ARBA00023295"/>
    </source>
</evidence>
<dbReference type="InterPro" id="IPR045857">
    <property type="entry name" value="O16G_dom_2"/>
</dbReference>
<keyword evidence="3" id="KW-0326">Glycosidase</keyword>
<dbReference type="FunFam" id="3.20.20.80:FF:000064">
    <property type="entry name" value="Oligo-1,6-glucosidase"/>
    <property type="match status" value="1"/>
</dbReference>
<dbReference type="PANTHER" id="PTHR10357">
    <property type="entry name" value="ALPHA-AMYLASE FAMILY MEMBER"/>
    <property type="match status" value="1"/>
</dbReference>
<dbReference type="CDD" id="cd11333">
    <property type="entry name" value="AmyAc_SI_OligoGlu_DGase"/>
    <property type="match status" value="1"/>
</dbReference>
<dbReference type="SUPFAM" id="SSF51011">
    <property type="entry name" value="Glycosyl hydrolase domain"/>
    <property type="match status" value="1"/>
</dbReference>
<organism evidence="5 6">
    <name type="scientific">Adineta ricciae</name>
    <name type="common">Rotifer</name>
    <dbReference type="NCBI Taxonomy" id="249248"/>
    <lineage>
        <taxon>Eukaryota</taxon>
        <taxon>Metazoa</taxon>
        <taxon>Spiralia</taxon>
        <taxon>Gnathifera</taxon>
        <taxon>Rotifera</taxon>
        <taxon>Eurotatoria</taxon>
        <taxon>Bdelloidea</taxon>
        <taxon>Adinetida</taxon>
        <taxon>Adinetidae</taxon>
        <taxon>Adineta</taxon>
    </lineage>
</organism>
<dbReference type="Gene3D" id="3.20.20.80">
    <property type="entry name" value="Glycosidases"/>
    <property type="match status" value="2"/>
</dbReference>
<dbReference type="PANTHER" id="PTHR10357:SF184">
    <property type="entry name" value="OLIGO-1,6-GLUCOSIDASE 1"/>
    <property type="match status" value="1"/>
</dbReference>
<sequence>MSKRQNNDWWHRAVAYQIYPRSFFDSNGDGIGDINGITMKLDYIQQLGVDMIWLSPIYDSPNYDNGYDIRDYLKIMPEFGTMEDFDLMLKEMKRRQLKLVLDLAVNHTSDEHPWFIESKKSKDNPYRNFYHWAPGKDGKSPNKWGACFGGPAWTYDIITGEYYLHTFTPKQPDLNWENPNVRKEIYRIMRWWLNKGIDGLRLNVVNFLSKTPGYPEGKPRAEGQYTDGSPYFKNGPRIHDYLEEMHEKVFQHYQIIIVGECPGTHLKDAELFSSPKRKQLSMICTFEHMDLDGGKWTPKLLDLRCLKFHFTSWQKGLYGKGWNSLYWNNHDQPRIVSRWGNDTTPYRDLSAKMFATCLHFLCGTPYIYQGEEIVTEYQAVARVYRRLYSKFYESVIECLPRQPSNASYALRSYTTTDFYLSSMTNVRFTSLADYRDIETTNFHSEASQSGLTLEQIMAAIYAKSRDNARTPMQWSAQLPHAGFTNGVENVTPWISINPNYTDINVEQALHDRQSIFYYYKKLIELRRTIPLIIDGKYEILHEENTHIFMYKRYNDNGQEIIVACNFSQQPIVIDDQKLNEHIAKRRRILISNYEEHLKSDWLDFRPYEAWAVEVEI</sequence>
<evidence type="ECO:0000313" key="5">
    <source>
        <dbReference type="EMBL" id="CAF1048554.1"/>
    </source>
</evidence>
<dbReference type="GO" id="GO:0004556">
    <property type="term" value="F:alpha-amylase activity"/>
    <property type="evidence" value="ECO:0007669"/>
    <property type="project" value="TreeGrafter"/>
</dbReference>
<evidence type="ECO:0000313" key="6">
    <source>
        <dbReference type="Proteomes" id="UP000663852"/>
    </source>
</evidence>
<gene>
    <name evidence="5" type="ORF">EDS130_LOCUS17305</name>
</gene>
<dbReference type="EMBL" id="CAJNOJ010000077">
    <property type="protein sequence ID" value="CAF1048554.1"/>
    <property type="molecule type" value="Genomic_DNA"/>
</dbReference>
<dbReference type="Pfam" id="PF00128">
    <property type="entry name" value="Alpha-amylase"/>
    <property type="match status" value="1"/>
</dbReference>
<evidence type="ECO:0000256" key="2">
    <source>
        <dbReference type="ARBA" id="ARBA00022801"/>
    </source>
</evidence>
<protein>
    <recommendedName>
        <fullName evidence="4">Glycosyl hydrolase family 13 catalytic domain-containing protein</fullName>
    </recommendedName>
</protein>
<dbReference type="GO" id="GO:0009313">
    <property type="term" value="P:oligosaccharide catabolic process"/>
    <property type="evidence" value="ECO:0007669"/>
    <property type="project" value="TreeGrafter"/>
</dbReference>
<accession>A0A814KB51</accession>
<dbReference type="InterPro" id="IPR006047">
    <property type="entry name" value="GH13_cat_dom"/>
</dbReference>
<dbReference type="Gene3D" id="2.60.40.1180">
    <property type="entry name" value="Golgi alpha-mannosidase II"/>
    <property type="match status" value="1"/>
</dbReference>
<proteinExistence type="inferred from homology"/>
<dbReference type="InterPro" id="IPR017853">
    <property type="entry name" value="GH"/>
</dbReference>
<comment type="similarity">
    <text evidence="1">Belongs to the glycosyl hydrolase 13 family.</text>
</comment>
<dbReference type="OrthoDB" id="1740265at2759"/>
<dbReference type="FunFam" id="3.90.400.10:FF:000002">
    <property type="entry name" value="Sucrose isomerase"/>
    <property type="match status" value="1"/>
</dbReference>
<name>A0A814KB51_ADIRI</name>
<dbReference type="Gene3D" id="3.90.400.10">
    <property type="entry name" value="Oligo-1,6-glucosidase, Domain 2"/>
    <property type="match status" value="1"/>
</dbReference>
<evidence type="ECO:0000256" key="1">
    <source>
        <dbReference type="ARBA" id="ARBA00008061"/>
    </source>
</evidence>